<evidence type="ECO:0000256" key="3">
    <source>
        <dbReference type="ARBA" id="ARBA00022452"/>
    </source>
</evidence>
<keyword evidence="11" id="KW-1185">Reference proteome</keyword>
<keyword evidence="4 7" id="KW-0812">Transmembrane</keyword>
<comment type="subcellular location">
    <subcellularLocation>
        <location evidence="1 7">Cell outer membrane</location>
        <topology evidence="1 7">Multi-pass membrane protein</topology>
    </subcellularLocation>
</comment>
<evidence type="ECO:0000256" key="2">
    <source>
        <dbReference type="ARBA" id="ARBA00022448"/>
    </source>
</evidence>
<feature type="region of interest" description="Disordered" evidence="8">
    <location>
        <begin position="921"/>
        <end position="944"/>
    </location>
</feature>
<comment type="caution">
    <text evidence="10">The sequence shown here is derived from an EMBL/GenBank/DDBJ whole genome shotgun (WGS) entry which is preliminary data.</text>
</comment>
<evidence type="ECO:0000256" key="8">
    <source>
        <dbReference type="SAM" id="MobiDB-lite"/>
    </source>
</evidence>
<dbReference type="Gene3D" id="2.170.130.10">
    <property type="entry name" value="TonB-dependent receptor, plug domain"/>
    <property type="match status" value="1"/>
</dbReference>
<dbReference type="InterPro" id="IPR036942">
    <property type="entry name" value="Beta-barrel_TonB_sf"/>
</dbReference>
<keyword evidence="3 7" id="KW-1134">Transmembrane beta strand</keyword>
<keyword evidence="6 7" id="KW-0998">Cell outer membrane</keyword>
<comment type="similarity">
    <text evidence="7">Belongs to the TonB-dependent receptor family.</text>
</comment>
<organism evidence="10 11">
    <name type="scientific">Rufibacter latericius</name>
    <dbReference type="NCBI Taxonomy" id="2487040"/>
    <lineage>
        <taxon>Bacteria</taxon>
        <taxon>Pseudomonadati</taxon>
        <taxon>Bacteroidota</taxon>
        <taxon>Cytophagia</taxon>
        <taxon>Cytophagales</taxon>
        <taxon>Hymenobacteraceae</taxon>
        <taxon>Rufibacter</taxon>
    </lineage>
</organism>
<evidence type="ECO:0000256" key="1">
    <source>
        <dbReference type="ARBA" id="ARBA00004571"/>
    </source>
</evidence>
<dbReference type="Pfam" id="PF07715">
    <property type="entry name" value="Plug"/>
    <property type="match status" value="1"/>
</dbReference>
<dbReference type="Proteomes" id="UP000272117">
    <property type="component" value="Unassembled WGS sequence"/>
</dbReference>
<dbReference type="InterPro" id="IPR008969">
    <property type="entry name" value="CarboxyPept-like_regulatory"/>
</dbReference>
<dbReference type="EMBL" id="RJJD01000004">
    <property type="protein sequence ID" value="RNI28804.1"/>
    <property type="molecule type" value="Genomic_DNA"/>
</dbReference>
<dbReference type="InterPro" id="IPR039426">
    <property type="entry name" value="TonB-dep_rcpt-like"/>
</dbReference>
<evidence type="ECO:0000256" key="6">
    <source>
        <dbReference type="ARBA" id="ARBA00023237"/>
    </source>
</evidence>
<evidence type="ECO:0000256" key="7">
    <source>
        <dbReference type="PROSITE-ProRule" id="PRU01360"/>
    </source>
</evidence>
<feature type="domain" description="TonB-dependent receptor plug" evidence="9">
    <location>
        <begin position="141"/>
        <end position="245"/>
    </location>
</feature>
<dbReference type="Gene3D" id="2.40.170.20">
    <property type="entry name" value="TonB-dependent receptor, beta-barrel domain"/>
    <property type="match status" value="1"/>
</dbReference>
<proteinExistence type="inferred from homology"/>
<dbReference type="Pfam" id="PF13715">
    <property type="entry name" value="CarbopepD_reg_2"/>
    <property type="match status" value="1"/>
</dbReference>
<dbReference type="SUPFAM" id="SSF56935">
    <property type="entry name" value="Porins"/>
    <property type="match status" value="1"/>
</dbReference>
<dbReference type="RefSeq" id="WP_123126659.1">
    <property type="nucleotide sequence ID" value="NZ_RJJD01000004.1"/>
</dbReference>
<gene>
    <name evidence="10" type="ORF">EFB08_09255</name>
</gene>
<evidence type="ECO:0000313" key="10">
    <source>
        <dbReference type="EMBL" id="RNI28804.1"/>
    </source>
</evidence>
<keyword evidence="2 7" id="KW-0813">Transport</keyword>
<evidence type="ECO:0000313" key="11">
    <source>
        <dbReference type="Proteomes" id="UP000272117"/>
    </source>
</evidence>
<dbReference type="Gene3D" id="2.60.40.1120">
    <property type="entry name" value="Carboxypeptidase-like, regulatory domain"/>
    <property type="match status" value="1"/>
</dbReference>
<sequence>MKKKLPKEIGSGYGSQRQRRGEISRWLFLLSLCLLVSSLAFEAHAQGRTISGRVVSAQGEGLAGVTVLVKGTSNGVSTDASGNYSLSLGSGQENGTLVVSYIGFTSQEVPIAGQSTLNITLQPDEQTLNEVVVIGYQTVRKRDLTGAVSVVNPEESNRVVANSVAESIQGLTPGVTVRNSGAPGQAAVIEIRGAASFTDTNPLYVIDGMLSDANSTINTNDIESIQILKDASAAAIYGSRAANGVVIITTKQGQAGPARLNVTARFGVQQIAKRWDMMNSSEFAALQRQQFENSNRPVPPSIVNPVHDTDWQDEVMRIGNTQDYNATLSGGSESGTYLLSGSYFTNKGVLKGYDFNRGSFRVNTRGKKGRLTFGENLLLTNTNNDAPAEGNPFYDLPQMLPVLPIQGPEFVDPIYNPEGWAIGTNEARTYAWNALAVSNLWQRNSNFAKMVGNAFVDLKLADWVSYKFDAGLEVSFDHITTLRKIGRIQYQRPDVPSSIGENRSRFLNTKFDHTVNFNKDLGVHHIDGVVGFTTQHVTREETIASRDTLAFYDGQYFTTIGAATGTSSAGGGVPFEYRNYGYLGRVNYVYNDRYLFTFTGRVDQDSRFGEDYRTGFFPSFSAAWRISEEEFFQNDWVNDLKINASYGELGIVPFLTSWEFVGFANTAPRAIFGTGQTPVIGGYRARLTNPDIRWENRIVKNIGLDASFLNNRISLELNFYNSLSKDALLVDLPLAYYLGNLAGNPAVNAGSIRNTGFEIGATYRSTERDFKWDVSANATTINNEVESVGNRGEGRNYIQTGITRTQVGRSIGEWYVLRTDGIFQSQEEVNAHTNAAGVVIQPNSRPGDIRFKDINGDGQISDADRDFAGSPWPTLQTGAQFNASYKGLTFNAQLVGIFGNKLFNGVRQVLDSYQNTNFRSDVNPWRPDNTNTSDPRIGVSEGNPALTQNNVLGSDRWLSNGSYVRLRNIEVGYALPQTFSSRLNVQNARVFISGQNLLTITDYDGLDPDVVGNQDPNNSSLRIQERGFDAGNWPSNRIFSFGVQFGF</sequence>
<dbReference type="NCBIfam" id="TIGR04057">
    <property type="entry name" value="SusC_RagA_signa"/>
    <property type="match status" value="1"/>
</dbReference>
<dbReference type="OrthoDB" id="9768177at2"/>
<dbReference type="InterPro" id="IPR023996">
    <property type="entry name" value="TonB-dep_OMP_SusC/RagA"/>
</dbReference>
<dbReference type="InterPro" id="IPR012910">
    <property type="entry name" value="Plug_dom"/>
</dbReference>
<evidence type="ECO:0000256" key="4">
    <source>
        <dbReference type="ARBA" id="ARBA00022692"/>
    </source>
</evidence>
<dbReference type="GO" id="GO:0009279">
    <property type="term" value="C:cell outer membrane"/>
    <property type="evidence" value="ECO:0007669"/>
    <property type="project" value="UniProtKB-SubCell"/>
</dbReference>
<dbReference type="SUPFAM" id="SSF49464">
    <property type="entry name" value="Carboxypeptidase regulatory domain-like"/>
    <property type="match status" value="1"/>
</dbReference>
<reference evidence="10 11" key="1">
    <citation type="submission" date="2018-11" db="EMBL/GenBank/DDBJ databases">
        <title>Rufibacter latericius sp. nov., isolated from water in Baiyang Lake.</title>
        <authorList>
            <person name="Yang Y."/>
        </authorList>
    </citation>
    <scope>NUCLEOTIDE SEQUENCE [LARGE SCALE GENOMIC DNA]</scope>
    <source>
        <strain evidence="10 11">R-22-1c-1</strain>
    </source>
</reference>
<evidence type="ECO:0000256" key="5">
    <source>
        <dbReference type="ARBA" id="ARBA00023136"/>
    </source>
</evidence>
<accession>A0A3M9MTE7</accession>
<dbReference type="PROSITE" id="PS52016">
    <property type="entry name" value="TONB_DEPENDENT_REC_3"/>
    <property type="match status" value="1"/>
</dbReference>
<keyword evidence="10" id="KW-0675">Receptor</keyword>
<protein>
    <submittedName>
        <fullName evidence="10">TonB-dependent receptor</fullName>
    </submittedName>
</protein>
<dbReference type="InterPro" id="IPR037066">
    <property type="entry name" value="Plug_dom_sf"/>
</dbReference>
<evidence type="ECO:0000259" key="9">
    <source>
        <dbReference type="Pfam" id="PF07715"/>
    </source>
</evidence>
<dbReference type="NCBIfam" id="TIGR04056">
    <property type="entry name" value="OMP_RagA_SusC"/>
    <property type="match status" value="1"/>
</dbReference>
<dbReference type="InterPro" id="IPR023997">
    <property type="entry name" value="TonB-dep_OMP_SusC/RagA_CS"/>
</dbReference>
<keyword evidence="5 7" id="KW-0472">Membrane</keyword>
<name>A0A3M9MTE7_9BACT</name>
<dbReference type="AlphaFoldDB" id="A0A3M9MTE7"/>